<comment type="caution">
    <text evidence="2">The sequence shown here is derived from an EMBL/GenBank/DDBJ whole genome shotgun (WGS) entry which is preliminary data.</text>
</comment>
<dbReference type="Proteomes" id="UP000233551">
    <property type="component" value="Unassembled WGS sequence"/>
</dbReference>
<protein>
    <submittedName>
        <fullName evidence="2">Uncharacterized protein</fullName>
    </submittedName>
</protein>
<keyword evidence="3" id="KW-1185">Reference proteome</keyword>
<reference evidence="2 3" key="1">
    <citation type="submission" date="2017-11" db="EMBL/GenBank/DDBJ databases">
        <title>De-novo sequencing of pomegranate (Punica granatum L.) genome.</title>
        <authorList>
            <person name="Akparov Z."/>
            <person name="Amiraslanov A."/>
            <person name="Hajiyeva S."/>
            <person name="Abbasov M."/>
            <person name="Kaur K."/>
            <person name="Hamwieh A."/>
            <person name="Solovyev V."/>
            <person name="Salamov A."/>
            <person name="Braich B."/>
            <person name="Kosarev P."/>
            <person name="Mahmoud A."/>
            <person name="Hajiyev E."/>
            <person name="Babayeva S."/>
            <person name="Izzatullayeva V."/>
            <person name="Mammadov A."/>
            <person name="Mammadov A."/>
            <person name="Sharifova S."/>
            <person name="Ojaghi J."/>
            <person name="Eynullazada K."/>
            <person name="Bayramov B."/>
            <person name="Abdulazimova A."/>
            <person name="Shahmuradov I."/>
        </authorList>
    </citation>
    <scope>NUCLEOTIDE SEQUENCE [LARGE SCALE GENOMIC DNA]</scope>
    <source>
        <strain evidence="3">cv. AG2017</strain>
        <tissue evidence="2">Leaf</tissue>
    </source>
</reference>
<accession>A0A2I0KKN5</accession>
<organism evidence="2 3">
    <name type="scientific">Punica granatum</name>
    <name type="common">Pomegranate</name>
    <dbReference type="NCBI Taxonomy" id="22663"/>
    <lineage>
        <taxon>Eukaryota</taxon>
        <taxon>Viridiplantae</taxon>
        <taxon>Streptophyta</taxon>
        <taxon>Embryophyta</taxon>
        <taxon>Tracheophyta</taxon>
        <taxon>Spermatophyta</taxon>
        <taxon>Magnoliopsida</taxon>
        <taxon>eudicotyledons</taxon>
        <taxon>Gunneridae</taxon>
        <taxon>Pentapetalae</taxon>
        <taxon>rosids</taxon>
        <taxon>malvids</taxon>
        <taxon>Myrtales</taxon>
        <taxon>Lythraceae</taxon>
        <taxon>Punica</taxon>
    </lineage>
</organism>
<gene>
    <name evidence="2" type="ORF">CRG98_010530</name>
</gene>
<feature type="region of interest" description="Disordered" evidence="1">
    <location>
        <begin position="1"/>
        <end position="36"/>
    </location>
</feature>
<sequence>MTLNIQQTDPRVDYEKKPPILAAAPSSSHRRLSSTSLHTSHCTNPWLATATSSALTSLNTFSTFCRSNNPLSPTLFSARERVSPSTNPSSGAWVRQDRGLAILGLGSRAQCKPTVGLASPRWFGSLALEPEPAPHSHGMCGHYEQ</sequence>
<name>A0A2I0KKN5_PUNGR</name>
<evidence type="ECO:0000313" key="2">
    <source>
        <dbReference type="EMBL" id="PKI69061.1"/>
    </source>
</evidence>
<evidence type="ECO:0000256" key="1">
    <source>
        <dbReference type="SAM" id="MobiDB-lite"/>
    </source>
</evidence>
<evidence type="ECO:0000313" key="3">
    <source>
        <dbReference type="Proteomes" id="UP000233551"/>
    </source>
</evidence>
<proteinExistence type="predicted"/>
<dbReference type="AlphaFoldDB" id="A0A2I0KKN5"/>
<dbReference type="EMBL" id="PGOL01000523">
    <property type="protein sequence ID" value="PKI69061.1"/>
    <property type="molecule type" value="Genomic_DNA"/>
</dbReference>